<dbReference type="EMBL" id="GL349485">
    <property type="protein sequence ID" value="KNC54088.1"/>
    <property type="molecule type" value="Genomic_DNA"/>
</dbReference>
<dbReference type="SUPFAM" id="SSF141072">
    <property type="entry name" value="CalX-like"/>
    <property type="match status" value="3"/>
</dbReference>
<feature type="compositionally biased region" description="Low complexity" evidence="1">
    <location>
        <begin position="797"/>
        <end position="808"/>
    </location>
</feature>
<proteinExistence type="predicted"/>
<feature type="transmembrane region" description="Helical" evidence="2">
    <location>
        <begin position="397"/>
        <end position="422"/>
    </location>
</feature>
<feature type="region of interest" description="Disordered" evidence="1">
    <location>
        <begin position="441"/>
        <end position="471"/>
    </location>
</feature>
<evidence type="ECO:0000256" key="1">
    <source>
        <dbReference type="SAM" id="MobiDB-lite"/>
    </source>
</evidence>
<dbReference type="AlphaFoldDB" id="A0A0L0DRP0"/>
<evidence type="ECO:0008006" key="5">
    <source>
        <dbReference type="Google" id="ProtNLM"/>
    </source>
</evidence>
<feature type="region of interest" description="Disordered" evidence="1">
    <location>
        <begin position="719"/>
        <end position="917"/>
    </location>
</feature>
<feature type="region of interest" description="Disordered" evidence="1">
    <location>
        <begin position="610"/>
        <end position="705"/>
    </location>
</feature>
<feature type="compositionally biased region" description="Low complexity" evidence="1">
    <location>
        <begin position="723"/>
        <end position="734"/>
    </location>
</feature>
<organism evidence="3 4">
    <name type="scientific">Thecamonas trahens ATCC 50062</name>
    <dbReference type="NCBI Taxonomy" id="461836"/>
    <lineage>
        <taxon>Eukaryota</taxon>
        <taxon>Apusozoa</taxon>
        <taxon>Apusomonadida</taxon>
        <taxon>Apusomonadidae</taxon>
        <taxon>Thecamonas</taxon>
    </lineage>
</organism>
<feature type="compositionally biased region" description="Low complexity" evidence="1">
    <location>
        <begin position="441"/>
        <end position="470"/>
    </location>
</feature>
<keyword evidence="4" id="KW-1185">Reference proteome</keyword>
<sequence length="917" mass="93022">MASAAVMASEPTSGSALVPVTIFLSAPSPSAISVTLTTSVPPGSLATSNVDFDLVSSPIVIPAGATSVVFNAVVHADAWYDGGETFAVTITSIAGSAVIGPVAATVVTIDDSGPPPTLQARAPAASPTSALVLTTAEGDRGNTTLIGFELVVSRPSEHATPIIITSRDVAFPATRDVDFRLLDAASGAGLSSIPPAAVSHNVTVAVIGDLDYETDELVAISFATLPLPAPPSLNVTLTIINDDTRPVLSWAAREVAVAEGSDPASLRGSVANLTLVLSAPSYEHVSVGVGVVLGRDGDPAVASVSDIFGLAISPLGTPLLTHAFSFYPGTTQVAVQLFVVGDVEVEDDEVVSIEIRPASITNALLDDDARWCAVTIVNDDEDSQLSVDGIQRRVGNWWWIFVLAMILLALCCCCCLFFLCCLREAVDDEVFIVDAKRSSTSESSSASSTSSALDSSTAPSSESGGTAMPAALPPLPIAPLPQLSTLPASFAEQIKLPTPAVMQGKQTVVSMPPLPDSVTALDPAPSTITAKLIAQAKTRNQLPPIPGLSAVDTPHDVSVVSTSAFEADAGAPSASSSVIGSVSFGSEADMRSAAALRAANLSLDSLLSGDADDADGSSSISISSPDSPASPGFSSASSAPSLAASSSSASARRSPGRRRSIGRRNSITQRSTRTGRSIDLGPKRSKASVAGRKALPPMPPAPAASQTTILDATHNATVVETESNSSGESSSLKDSASDDDLALPSCSDSDGPAPVKSGVDVTLESLSKLLDSPSSEILSRSPARSPMHREVLRARASRLAAGLSLPSPKGGTKPKPILPPMPSLPGSAQSSPVLALEATLASGNDGGEASDAGAPSLPDSPSRRRGGNRLAASGSTEVTQLGLGISGPRRGRPSLTMPPLAGAGGSSPILPSTDNRQ</sequence>
<keyword evidence="2" id="KW-0812">Transmembrane</keyword>
<dbReference type="InterPro" id="IPR038081">
    <property type="entry name" value="CalX-like_sf"/>
</dbReference>
<dbReference type="Gene3D" id="2.60.40.2030">
    <property type="match status" value="2"/>
</dbReference>
<reference evidence="3 4" key="1">
    <citation type="submission" date="2010-05" db="EMBL/GenBank/DDBJ databases">
        <title>The Genome Sequence of Thecamonas trahens ATCC 50062.</title>
        <authorList>
            <consortium name="The Broad Institute Genome Sequencing Platform"/>
            <person name="Russ C."/>
            <person name="Cuomo C."/>
            <person name="Shea T."/>
            <person name="Young S.K."/>
            <person name="Zeng Q."/>
            <person name="Koehrsen M."/>
            <person name="Haas B."/>
            <person name="Borodovsky M."/>
            <person name="Guigo R."/>
            <person name="Alvarado L."/>
            <person name="Berlin A."/>
            <person name="Bochicchio J."/>
            <person name="Borenstein D."/>
            <person name="Chapman S."/>
            <person name="Chen Z."/>
            <person name="Freedman E."/>
            <person name="Gellesch M."/>
            <person name="Goldberg J."/>
            <person name="Griggs A."/>
            <person name="Gujja S."/>
            <person name="Heilman E."/>
            <person name="Heiman D."/>
            <person name="Hepburn T."/>
            <person name="Howarth C."/>
            <person name="Jen D."/>
            <person name="Larson L."/>
            <person name="Mehta T."/>
            <person name="Park D."/>
            <person name="Pearson M."/>
            <person name="Roberts A."/>
            <person name="Saif S."/>
            <person name="Shenoy N."/>
            <person name="Sisk P."/>
            <person name="Stolte C."/>
            <person name="Sykes S."/>
            <person name="Thomson T."/>
            <person name="Walk T."/>
            <person name="White J."/>
            <person name="Yandava C."/>
            <person name="Burger G."/>
            <person name="Gray M.W."/>
            <person name="Holland P.W.H."/>
            <person name="King N."/>
            <person name="Lang F.B.F."/>
            <person name="Roger A.J."/>
            <person name="Ruiz-Trillo I."/>
            <person name="Lander E."/>
            <person name="Nusbaum C."/>
        </authorList>
    </citation>
    <scope>NUCLEOTIDE SEQUENCE [LARGE SCALE GENOMIC DNA]</scope>
    <source>
        <strain evidence="3 4">ATCC 50062</strain>
    </source>
</reference>
<dbReference type="RefSeq" id="XP_013754097.1">
    <property type="nucleotide sequence ID" value="XM_013898643.1"/>
</dbReference>
<keyword evidence="2" id="KW-0472">Membrane</keyword>
<dbReference type="GeneID" id="25568152"/>
<evidence type="ECO:0000256" key="2">
    <source>
        <dbReference type="SAM" id="Phobius"/>
    </source>
</evidence>
<evidence type="ECO:0000313" key="3">
    <source>
        <dbReference type="EMBL" id="KNC54088.1"/>
    </source>
</evidence>
<feature type="compositionally biased region" description="Low complexity" evidence="1">
    <location>
        <begin position="616"/>
        <end position="653"/>
    </location>
</feature>
<keyword evidence="2" id="KW-1133">Transmembrane helix</keyword>
<dbReference type="Proteomes" id="UP000054408">
    <property type="component" value="Unassembled WGS sequence"/>
</dbReference>
<accession>A0A0L0DRP0</accession>
<name>A0A0L0DRP0_THETB</name>
<gene>
    <name evidence="3" type="ORF">AMSG_09753</name>
</gene>
<protein>
    <recommendedName>
        <fullName evidence="5">Calx-beta domain-containing protein</fullName>
    </recommendedName>
</protein>
<dbReference type="OrthoDB" id="2324346at2759"/>
<evidence type="ECO:0000313" key="4">
    <source>
        <dbReference type="Proteomes" id="UP000054408"/>
    </source>
</evidence>